<dbReference type="InterPro" id="IPR013325">
    <property type="entry name" value="RNA_pol_sigma_r2"/>
</dbReference>
<dbReference type="InterPro" id="IPR013249">
    <property type="entry name" value="RNA_pol_sigma70_r4_t2"/>
</dbReference>
<name>A0A4V6PLQ7_9MICC</name>
<evidence type="ECO:0000256" key="3">
    <source>
        <dbReference type="ARBA" id="ARBA00023082"/>
    </source>
</evidence>
<dbReference type="GO" id="GO:0006352">
    <property type="term" value="P:DNA-templated transcription initiation"/>
    <property type="evidence" value="ECO:0007669"/>
    <property type="project" value="InterPro"/>
</dbReference>
<evidence type="ECO:0000313" key="8">
    <source>
        <dbReference type="Proteomes" id="UP000295411"/>
    </source>
</evidence>
<sequence>MTDKGSTTPTLLRLLEDVAGGSEPAFESLYEQTVRRVYRVALNVIKNPAMAAEIVQEVYLLVWTSAGKYDSSLGSPQTWILTLAHRRAVDRVRSEQSATERGARHAQEMGALKHDSIDETVHRSLMAETVRRCLSSLTDHQAEAIRLAYYGGLTYVEVAEALNLKVPTAKSRIQSGLTKLRRTLEVEGYDAYSR</sequence>
<evidence type="ECO:0000313" key="7">
    <source>
        <dbReference type="EMBL" id="TDK26672.1"/>
    </source>
</evidence>
<keyword evidence="3" id="KW-0731">Sigma factor</keyword>
<keyword evidence="8" id="KW-1185">Reference proteome</keyword>
<dbReference type="AlphaFoldDB" id="A0A4V6PLQ7"/>
<evidence type="ECO:0000256" key="4">
    <source>
        <dbReference type="ARBA" id="ARBA00023163"/>
    </source>
</evidence>
<dbReference type="SUPFAM" id="SSF88946">
    <property type="entry name" value="Sigma2 domain of RNA polymerase sigma factors"/>
    <property type="match status" value="1"/>
</dbReference>
<evidence type="ECO:0000256" key="2">
    <source>
        <dbReference type="ARBA" id="ARBA00023015"/>
    </source>
</evidence>
<evidence type="ECO:0000259" key="5">
    <source>
        <dbReference type="Pfam" id="PF04542"/>
    </source>
</evidence>
<dbReference type="EMBL" id="SMTK01000002">
    <property type="protein sequence ID" value="TDK26672.1"/>
    <property type="molecule type" value="Genomic_DNA"/>
</dbReference>
<dbReference type="CDD" id="cd06171">
    <property type="entry name" value="Sigma70_r4"/>
    <property type="match status" value="1"/>
</dbReference>
<dbReference type="InterPro" id="IPR013324">
    <property type="entry name" value="RNA_pol_sigma_r3/r4-like"/>
</dbReference>
<dbReference type="PANTHER" id="PTHR43133:SF66">
    <property type="entry name" value="ECF RNA POLYMERASE SIGMA FACTOR SIGK"/>
    <property type="match status" value="1"/>
</dbReference>
<dbReference type="InterPro" id="IPR014284">
    <property type="entry name" value="RNA_pol_sigma-70_dom"/>
</dbReference>
<proteinExistence type="inferred from homology"/>
<feature type="domain" description="RNA polymerase sigma-70 region 2" evidence="5">
    <location>
        <begin position="29"/>
        <end position="96"/>
    </location>
</feature>
<dbReference type="NCBIfam" id="TIGR02937">
    <property type="entry name" value="sigma70-ECF"/>
    <property type="match status" value="1"/>
</dbReference>
<dbReference type="InterPro" id="IPR036388">
    <property type="entry name" value="WH-like_DNA-bd_sf"/>
</dbReference>
<comment type="caution">
    <text evidence="7">The sequence shown here is derived from an EMBL/GenBank/DDBJ whole genome shotgun (WGS) entry which is preliminary data.</text>
</comment>
<evidence type="ECO:0000256" key="1">
    <source>
        <dbReference type="ARBA" id="ARBA00010641"/>
    </source>
</evidence>
<dbReference type="SUPFAM" id="SSF88659">
    <property type="entry name" value="Sigma3 and sigma4 domains of RNA polymerase sigma factors"/>
    <property type="match status" value="1"/>
</dbReference>
<reference evidence="7 8" key="1">
    <citation type="submission" date="2019-03" db="EMBL/GenBank/DDBJ databases">
        <title>Arthrobacter sp. nov., an bacterium isolated from biocrust in Mu Us Desert.</title>
        <authorList>
            <person name="Lixiong L."/>
        </authorList>
    </citation>
    <scope>NUCLEOTIDE SEQUENCE [LARGE SCALE GENOMIC DNA]</scope>
    <source>
        <strain evidence="7 8">SLN-3</strain>
    </source>
</reference>
<dbReference type="Gene3D" id="1.10.10.10">
    <property type="entry name" value="Winged helix-like DNA-binding domain superfamily/Winged helix DNA-binding domain"/>
    <property type="match status" value="1"/>
</dbReference>
<keyword evidence="4" id="KW-0804">Transcription</keyword>
<evidence type="ECO:0000259" key="6">
    <source>
        <dbReference type="Pfam" id="PF08281"/>
    </source>
</evidence>
<dbReference type="InterPro" id="IPR007627">
    <property type="entry name" value="RNA_pol_sigma70_r2"/>
</dbReference>
<dbReference type="RefSeq" id="WP_133403032.1">
    <property type="nucleotide sequence ID" value="NZ_SMTK01000002.1"/>
</dbReference>
<dbReference type="PANTHER" id="PTHR43133">
    <property type="entry name" value="RNA POLYMERASE ECF-TYPE SIGMA FACTO"/>
    <property type="match status" value="1"/>
</dbReference>
<keyword evidence="2" id="KW-0805">Transcription regulation</keyword>
<dbReference type="InterPro" id="IPR039425">
    <property type="entry name" value="RNA_pol_sigma-70-like"/>
</dbReference>
<dbReference type="GO" id="GO:0016987">
    <property type="term" value="F:sigma factor activity"/>
    <property type="evidence" value="ECO:0007669"/>
    <property type="project" value="UniProtKB-KW"/>
</dbReference>
<dbReference type="Proteomes" id="UP000295411">
    <property type="component" value="Unassembled WGS sequence"/>
</dbReference>
<dbReference type="OrthoDB" id="9784272at2"/>
<dbReference type="Pfam" id="PF04542">
    <property type="entry name" value="Sigma70_r2"/>
    <property type="match status" value="1"/>
</dbReference>
<protein>
    <submittedName>
        <fullName evidence="7">Sigma-70 family RNA polymerase sigma factor</fullName>
    </submittedName>
</protein>
<feature type="domain" description="RNA polymerase sigma factor 70 region 4 type 2" evidence="6">
    <location>
        <begin position="129"/>
        <end position="180"/>
    </location>
</feature>
<organism evidence="7 8">
    <name type="scientific">Arthrobacter crusticola</name>
    <dbReference type="NCBI Taxonomy" id="2547960"/>
    <lineage>
        <taxon>Bacteria</taxon>
        <taxon>Bacillati</taxon>
        <taxon>Actinomycetota</taxon>
        <taxon>Actinomycetes</taxon>
        <taxon>Micrococcales</taxon>
        <taxon>Micrococcaceae</taxon>
        <taxon>Arthrobacter</taxon>
    </lineage>
</organism>
<dbReference type="GO" id="GO:0003677">
    <property type="term" value="F:DNA binding"/>
    <property type="evidence" value="ECO:0007669"/>
    <property type="project" value="InterPro"/>
</dbReference>
<gene>
    <name evidence="7" type="ORF">E2F48_05660</name>
</gene>
<dbReference type="Gene3D" id="1.10.1740.10">
    <property type="match status" value="1"/>
</dbReference>
<accession>A0A4V6PLQ7</accession>
<comment type="similarity">
    <text evidence="1">Belongs to the sigma-70 factor family. ECF subfamily.</text>
</comment>
<dbReference type="Pfam" id="PF08281">
    <property type="entry name" value="Sigma70_r4_2"/>
    <property type="match status" value="1"/>
</dbReference>